<comment type="caution">
    <text evidence="3">The sequence shown here is derived from an EMBL/GenBank/DDBJ whole genome shotgun (WGS) entry which is preliminary data.</text>
</comment>
<gene>
    <name evidence="3" type="ORF">HK097_010292</name>
</gene>
<name>A0AAD5SIQ7_9FUNG</name>
<proteinExistence type="predicted"/>
<dbReference type="PANTHER" id="PTHR43662:SF3">
    <property type="entry name" value="DOMAIN PROTEIN, PUTATIVE (AFU_ORTHOLOGUE AFUA_6G11970)-RELATED"/>
    <property type="match status" value="1"/>
</dbReference>
<feature type="signal peptide" evidence="1">
    <location>
        <begin position="1"/>
        <end position="21"/>
    </location>
</feature>
<evidence type="ECO:0000259" key="2">
    <source>
        <dbReference type="Pfam" id="PF09362"/>
    </source>
</evidence>
<keyword evidence="1" id="KW-0732">Signal</keyword>
<evidence type="ECO:0000313" key="4">
    <source>
        <dbReference type="Proteomes" id="UP001212841"/>
    </source>
</evidence>
<evidence type="ECO:0000313" key="3">
    <source>
        <dbReference type="EMBL" id="KAJ3055516.1"/>
    </source>
</evidence>
<organism evidence="3 4">
    <name type="scientific">Rhizophlyctis rosea</name>
    <dbReference type="NCBI Taxonomy" id="64517"/>
    <lineage>
        <taxon>Eukaryota</taxon>
        <taxon>Fungi</taxon>
        <taxon>Fungi incertae sedis</taxon>
        <taxon>Chytridiomycota</taxon>
        <taxon>Chytridiomycota incertae sedis</taxon>
        <taxon>Chytridiomycetes</taxon>
        <taxon>Rhizophlyctidales</taxon>
        <taxon>Rhizophlyctidaceae</taxon>
        <taxon>Rhizophlyctis</taxon>
    </lineage>
</organism>
<feature type="chain" id="PRO_5041971758" description="DUF1996 domain-containing protein" evidence="1">
    <location>
        <begin position="22"/>
        <end position="425"/>
    </location>
</feature>
<dbReference type="EMBL" id="JADGJD010000075">
    <property type="protein sequence ID" value="KAJ3055516.1"/>
    <property type="molecule type" value="Genomic_DNA"/>
</dbReference>
<protein>
    <recommendedName>
        <fullName evidence="2">DUF1996 domain-containing protein</fullName>
    </recommendedName>
</protein>
<sequence>MTTVTLPTLLVLLALLSLAKAIGSGGWSVSCFRATALARMDPIQSVGKISAHSHIIVGSNGFSMDMKNEDALNAECTTCDVTVDRSNYWIPQLYNRNRTIQQRATNLTLFSNSRNGTYTALRSGARPLYRTDPLQFEFAPSIYYKFNTSHYCPGSCAKIRAFPPGFRMVAGNPAFSRAGQAAPETIQYKCVGNPQIGHLSFDDWSFYKKYKCPGGLRVEITFPQCWDGRNLKPVLVTLKNGKKAWYSHTRYSKGTTCPSTHPQKIMQVFYEFLFYTDDFWVGDQHPDLIWSTGDTTGFGLHGDFFSGWDVGVVSSLLRQFFNLSVHLTFFTTRQQLQEAIDTCDFTANHPYLGIYSCKPLAKHLVFNPSNTEYQSLLAMAKLQSCNIKAKVPNETVIGTIPRLLGTASKQDTRPRNLRLRGYEGV</sequence>
<dbReference type="AlphaFoldDB" id="A0AAD5SIQ7"/>
<keyword evidence="4" id="KW-1185">Reference proteome</keyword>
<dbReference type="PANTHER" id="PTHR43662">
    <property type="match status" value="1"/>
</dbReference>
<accession>A0AAD5SIQ7</accession>
<reference evidence="3" key="1">
    <citation type="submission" date="2020-05" db="EMBL/GenBank/DDBJ databases">
        <title>Phylogenomic resolution of chytrid fungi.</title>
        <authorList>
            <person name="Stajich J.E."/>
            <person name="Amses K."/>
            <person name="Simmons R."/>
            <person name="Seto K."/>
            <person name="Myers J."/>
            <person name="Bonds A."/>
            <person name="Quandt C.A."/>
            <person name="Barry K."/>
            <person name="Liu P."/>
            <person name="Grigoriev I."/>
            <person name="Longcore J.E."/>
            <person name="James T.Y."/>
        </authorList>
    </citation>
    <scope>NUCLEOTIDE SEQUENCE</scope>
    <source>
        <strain evidence="3">JEL0318</strain>
    </source>
</reference>
<dbReference type="InterPro" id="IPR018535">
    <property type="entry name" value="DUF1996"/>
</dbReference>
<feature type="domain" description="DUF1996" evidence="2">
    <location>
        <begin position="41"/>
        <end position="308"/>
    </location>
</feature>
<dbReference type="Proteomes" id="UP001212841">
    <property type="component" value="Unassembled WGS sequence"/>
</dbReference>
<evidence type="ECO:0000256" key="1">
    <source>
        <dbReference type="SAM" id="SignalP"/>
    </source>
</evidence>
<dbReference type="Pfam" id="PF09362">
    <property type="entry name" value="DUF1996"/>
    <property type="match status" value="1"/>
</dbReference>